<feature type="signal peptide" evidence="2">
    <location>
        <begin position="1"/>
        <end position="21"/>
    </location>
</feature>
<keyword evidence="1" id="KW-0812">Transmembrane</keyword>
<evidence type="ECO:0000256" key="1">
    <source>
        <dbReference type="SAM" id="Phobius"/>
    </source>
</evidence>
<sequence>MKSVTLLACWLGVVFCGPAQAQKVKIFQAKVIHYDYSSIKGIVYDVSPQGLVMLDKKTVAAMSKKEVRQALLDNQLPTFVVPFQEIGQIAIRRLNSAGRGFGIGYLASFITLETSMVVSTLSDNSMGCDGTQRKPTLGDAIIGASCAAPPGILVFGVVSLVGGGIGSLVGLIPRKQIQLNSIYPEEDARKKLGPYALALQGK</sequence>
<dbReference type="RefSeq" id="WP_189564585.1">
    <property type="nucleotide sequence ID" value="NZ_BMXF01000002.1"/>
</dbReference>
<dbReference type="AlphaFoldDB" id="A0A8J3GA12"/>
<keyword evidence="1" id="KW-0472">Membrane</keyword>
<evidence type="ECO:0000313" key="4">
    <source>
        <dbReference type="Proteomes" id="UP000598271"/>
    </source>
</evidence>
<accession>A0A8J3GA12</accession>
<keyword evidence="4" id="KW-1185">Reference proteome</keyword>
<feature type="transmembrane region" description="Helical" evidence="1">
    <location>
        <begin position="152"/>
        <end position="172"/>
    </location>
</feature>
<protein>
    <submittedName>
        <fullName evidence="3">Uncharacterized protein</fullName>
    </submittedName>
</protein>
<evidence type="ECO:0000313" key="3">
    <source>
        <dbReference type="EMBL" id="GHB68899.1"/>
    </source>
</evidence>
<organism evidence="3 4">
    <name type="scientific">Persicitalea jodogahamensis</name>
    <dbReference type="NCBI Taxonomy" id="402147"/>
    <lineage>
        <taxon>Bacteria</taxon>
        <taxon>Pseudomonadati</taxon>
        <taxon>Bacteroidota</taxon>
        <taxon>Cytophagia</taxon>
        <taxon>Cytophagales</taxon>
        <taxon>Spirosomataceae</taxon>
        <taxon>Persicitalea</taxon>
    </lineage>
</organism>
<comment type="caution">
    <text evidence="3">The sequence shown here is derived from an EMBL/GenBank/DDBJ whole genome shotgun (WGS) entry which is preliminary data.</text>
</comment>
<keyword evidence="1" id="KW-1133">Transmembrane helix</keyword>
<keyword evidence="2" id="KW-0732">Signal</keyword>
<evidence type="ECO:0000256" key="2">
    <source>
        <dbReference type="SAM" id="SignalP"/>
    </source>
</evidence>
<gene>
    <name evidence="3" type="ORF">GCM10007390_22980</name>
</gene>
<dbReference type="Proteomes" id="UP000598271">
    <property type="component" value="Unassembled WGS sequence"/>
</dbReference>
<dbReference type="EMBL" id="BMXF01000002">
    <property type="protein sequence ID" value="GHB68899.1"/>
    <property type="molecule type" value="Genomic_DNA"/>
</dbReference>
<reference evidence="3 4" key="1">
    <citation type="journal article" date="2014" name="Int. J. Syst. Evol. Microbiol.">
        <title>Complete genome sequence of Corynebacterium casei LMG S-19264T (=DSM 44701T), isolated from a smear-ripened cheese.</title>
        <authorList>
            <consortium name="US DOE Joint Genome Institute (JGI-PGF)"/>
            <person name="Walter F."/>
            <person name="Albersmeier A."/>
            <person name="Kalinowski J."/>
            <person name="Ruckert C."/>
        </authorList>
    </citation>
    <scope>NUCLEOTIDE SEQUENCE [LARGE SCALE GENOMIC DNA]</scope>
    <source>
        <strain evidence="3 4">KCTC 12866</strain>
    </source>
</reference>
<name>A0A8J3GA12_9BACT</name>
<feature type="chain" id="PRO_5035204552" evidence="2">
    <location>
        <begin position="22"/>
        <end position="202"/>
    </location>
</feature>
<proteinExistence type="predicted"/>